<evidence type="ECO:0000256" key="2">
    <source>
        <dbReference type="ARBA" id="ARBA00008857"/>
    </source>
</evidence>
<dbReference type="Gene3D" id="1.10.443.10">
    <property type="entry name" value="Intergrase catalytic core"/>
    <property type="match status" value="1"/>
</dbReference>
<keyword evidence="5" id="KW-0233">DNA recombination</keyword>
<evidence type="ECO:0000256" key="5">
    <source>
        <dbReference type="ARBA" id="ARBA00023172"/>
    </source>
</evidence>
<feature type="domain" description="Core-binding (CB)" evidence="8">
    <location>
        <begin position="1"/>
        <end position="97"/>
    </location>
</feature>
<evidence type="ECO:0000313" key="9">
    <source>
        <dbReference type="EMBL" id="CUQ20983.1"/>
    </source>
</evidence>
<dbReference type="InterPro" id="IPR050090">
    <property type="entry name" value="Tyrosine_recombinase_XerCD"/>
</dbReference>
<evidence type="ECO:0000256" key="4">
    <source>
        <dbReference type="ARBA" id="ARBA00023125"/>
    </source>
</evidence>
<evidence type="ECO:0000313" key="10">
    <source>
        <dbReference type="EMBL" id="MZL35634.1"/>
    </source>
</evidence>
<dbReference type="SUPFAM" id="SSF56349">
    <property type="entry name" value="DNA breaking-rejoining enzymes"/>
    <property type="match status" value="1"/>
</dbReference>
<dbReference type="GO" id="GO:0015074">
    <property type="term" value="P:DNA integration"/>
    <property type="evidence" value="ECO:0007669"/>
    <property type="project" value="UniProtKB-KW"/>
</dbReference>
<name>A0A174UF71_9FIRM</name>
<feature type="domain" description="Tyr recombinase" evidence="7">
    <location>
        <begin position="121"/>
        <end position="309"/>
    </location>
</feature>
<comment type="similarity">
    <text evidence="2">Belongs to the 'phage' integrase family.</text>
</comment>
<evidence type="ECO:0000256" key="3">
    <source>
        <dbReference type="ARBA" id="ARBA00022908"/>
    </source>
</evidence>
<dbReference type="InterPro" id="IPR004107">
    <property type="entry name" value="Integrase_SAM-like_N"/>
</dbReference>
<dbReference type="EMBL" id="WWVQ01000128">
    <property type="protein sequence ID" value="MZL35634.1"/>
    <property type="molecule type" value="Genomic_DNA"/>
</dbReference>
<dbReference type="Gene3D" id="1.10.150.130">
    <property type="match status" value="1"/>
</dbReference>
<dbReference type="Proteomes" id="UP000095712">
    <property type="component" value="Unassembled WGS sequence"/>
</dbReference>
<dbReference type="PROSITE" id="PS51900">
    <property type="entry name" value="CB"/>
    <property type="match status" value="1"/>
</dbReference>
<evidence type="ECO:0000256" key="6">
    <source>
        <dbReference type="PROSITE-ProRule" id="PRU01248"/>
    </source>
</evidence>
<reference evidence="10 12" key="2">
    <citation type="journal article" date="2019" name="Nat. Med.">
        <title>A library of human gut bacterial isolates paired with longitudinal multiomics data enables mechanistic microbiome research.</title>
        <authorList>
            <person name="Poyet M."/>
            <person name="Groussin M."/>
            <person name="Gibbons S.M."/>
            <person name="Avila-Pacheco J."/>
            <person name="Jiang X."/>
            <person name="Kearney S.M."/>
            <person name="Perrotta A.R."/>
            <person name="Berdy B."/>
            <person name="Zhao S."/>
            <person name="Lieberman T.D."/>
            <person name="Swanson P.K."/>
            <person name="Smith M."/>
            <person name="Roesemann S."/>
            <person name="Alexander J.E."/>
            <person name="Rich S.A."/>
            <person name="Livny J."/>
            <person name="Vlamakis H."/>
            <person name="Clish C."/>
            <person name="Bullock K."/>
            <person name="Deik A."/>
            <person name="Scott J."/>
            <person name="Pierce K.A."/>
            <person name="Xavier R.J."/>
            <person name="Alm E.J."/>
        </authorList>
    </citation>
    <scope>NUCLEOTIDE SEQUENCE [LARGE SCALE GENOMIC DNA]</scope>
    <source>
        <strain evidence="10 12">BIOML-A1</strain>
    </source>
</reference>
<dbReference type="OrthoDB" id="9801717at2"/>
<gene>
    <name evidence="9" type="primary">xerD_9</name>
    <name evidence="9" type="ORF">ERS852523_04388</name>
    <name evidence="10" type="ORF">GT728_21345</name>
</gene>
<proteinExistence type="inferred from homology"/>
<evidence type="ECO:0000313" key="11">
    <source>
        <dbReference type="Proteomes" id="UP000095712"/>
    </source>
</evidence>
<dbReference type="Pfam" id="PF02899">
    <property type="entry name" value="Phage_int_SAM_1"/>
    <property type="match status" value="1"/>
</dbReference>
<sequence length="336" mass="38647">MKPTDFSMHLTSFLSDYLPIQKNVSRNTIRSYRDTFKLLLLFCEKEEAVPIEKLTMKKLSPERIERFLDWLETERKSSISTRNLRLTAIHSFFRYAQAESPEALYHYQKVLAIPVKKKHQAVVEHLSPEGIKVLLEQPDKSTSQGRRDLTLISLMYDSGARVQEIIELSVKDFIPGGNPVLILTGKGNKTRRVPIMKNTAVLVEAYISENRLGLAHKTNYPLFTNRQHNKLTKEGVAYVINKYAVMAHEVSDKVPEKVRCHMLRHSKAVHLLQAGVNLIYIRDFLGHSDIKTTEIYARADAELKRKALENAYPDLVDSNLPDWSENSDLMEWLSDL</sequence>
<dbReference type="AlphaFoldDB" id="A0A174UF71"/>
<protein>
    <submittedName>
        <fullName evidence="9">Tyrosine recombinase XerD</fullName>
    </submittedName>
    <submittedName>
        <fullName evidence="10">Tyrosine-type recombinase/integrase</fullName>
    </submittedName>
</protein>
<evidence type="ECO:0000313" key="12">
    <source>
        <dbReference type="Proteomes" id="UP000477285"/>
    </source>
</evidence>
<dbReference type="GO" id="GO:0006310">
    <property type="term" value="P:DNA recombination"/>
    <property type="evidence" value="ECO:0007669"/>
    <property type="project" value="UniProtKB-KW"/>
</dbReference>
<comment type="function">
    <text evidence="1">Site-specific tyrosine recombinase, which acts by catalyzing the cutting and rejoining of the recombining DNA molecules.</text>
</comment>
<accession>A0A174UF71</accession>
<organism evidence="9 11">
    <name type="scientific">Blautia wexlerae</name>
    <dbReference type="NCBI Taxonomy" id="418240"/>
    <lineage>
        <taxon>Bacteria</taxon>
        <taxon>Bacillati</taxon>
        <taxon>Bacillota</taxon>
        <taxon>Clostridia</taxon>
        <taxon>Lachnospirales</taxon>
        <taxon>Lachnospiraceae</taxon>
        <taxon>Blautia</taxon>
    </lineage>
</organism>
<evidence type="ECO:0000256" key="1">
    <source>
        <dbReference type="ARBA" id="ARBA00003283"/>
    </source>
</evidence>
<dbReference type="CDD" id="cd01182">
    <property type="entry name" value="INT_RitC_C_like"/>
    <property type="match status" value="1"/>
</dbReference>
<dbReference type="InterPro" id="IPR002104">
    <property type="entry name" value="Integrase_catalytic"/>
</dbReference>
<keyword evidence="4 6" id="KW-0238">DNA-binding</keyword>
<dbReference type="InterPro" id="IPR013762">
    <property type="entry name" value="Integrase-like_cat_sf"/>
</dbReference>
<dbReference type="GO" id="GO:0003677">
    <property type="term" value="F:DNA binding"/>
    <property type="evidence" value="ECO:0007669"/>
    <property type="project" value="UniProtKB-UniRule"/>
</dbReference>
<dbReference type="PANTHER" id="PTHR30349:SF81">
    <property type="entry name" value="TYROSINE RECOMBINASE XERC"/>
    <property type="match status" value="1"/>
</dbReference>
<dbReference type="Pfam" id="PF00589">
    <property type="entry name" value="Phage_integrase"/>
    <property type="match status" value="1"/>
</dbReference>
<dbReference type="InterPro" id="IPR011010">
    <property type="entry name" value="DNA_brk_join_enz"/>
</dbReference>
<keyword evidence="3" id="KW-0229">DNA integration</keyword>
<dbReference type="Proteomes" id="UP000477285">
    <property type="component" value="Unassembled WGS sequence"/>
</dbReference>
<reference evidence="9 11" key="1">
    <citation type="submission" date="2015-09" db="EMBL/GenBank/DDBJ databases">
        <authorList>
            <consortium name="Pathogen Informatics"/>
        </authorList>
    </citation>
    <scope>NUCLEOTIDE SEQUENCE [LARGE SCALE GENOMIC DNA]</scope>
    <source>
        <strain evidence="9 11">2789STDY5834911</strain>
    </source>
</reference>
<dbReference type="EMBL" id="CZAW01000113">
    <property type="protein sequence ID" value="CUQ20983.1"/>
    <property type="molecule type" value="Genomic_DNA"/>
</dbReference>
<dbReference type="PANTHER" id="PTHR30349">
    <property type="entry name" value="PHAGE INTEGRASE-RELATED"/>
    <property type="match status" value="1"/>
</dbReference>
<dbReference type="InterPro" id="IPR010998">
    <property type="entry name" value="Integrase_recombinase_N"/>
</dbReference>
<dbReference type="RefSeq" id="WP_055154183.1">
    <property type="nucleotide sequence ID" value="NZ_CZAW01000113.1"/>
</dbReference>
<dbReference type="PROSITE" id="PS51898">
    <property type="entry name" value="TYR_RECOMBINASE"/>
    <property type="match status" value="1"/>
</dbReference>
<evidence type="ECO:0000259" key="8">
    <source>
        <dbReference type="PROSITE" id="PS51900"/>
    </source>
</evidence>
<evidence type="ECO:0000259" key="7">
    <source>
        <dbReference type="PROSITE" id="PS51898"/>
    </source>
</evidence>
<dbReference type="InterPro" id="IPR044068">
    <property type="entry name" value="CB"/>
</dbReference>